<evidence type="ECO:0000256" key="6">
    <source>
        <dbReference type="SAM" id="MobiDB-lite"/>
    </source>
</evidence>
<keyword evidence="2" id="KW-0805">Transcription regulation</keyword>
<sequence length="281" mass="30529">MDVSYCSAAFLQPEIPTQATFDYEDLLGQSCWTPAACDQASDPGYFSGAGGSLSPTSSVDSFSFSPAHLSAARPAPDTLDCLLSSLNRLTGPTAPAASSVTQNNSSSPAKTTTSSSTSSATSTTRRSWSRFPGRKRQTASEREKLRMRDLTKSLNYLRSFLPASVVPAGKTLTKIETLRLTMSYISDLSAQLGHGQRVAPQQNMAFQPVPEHVDVSYAPEEPHQQHHVGMDTMEQPRGAQQQNQTTQQISPAQNYYQGSGPLCSPWFNGQYWTSPDLQFSC</sequence>
<reference evidence="8" key="1">
    <citation type="submission" date="2022-07" db="EMBL/GenBank/DDBJ databases">
        <title>Chromosome-level genome of Muraenolepis orangiensis.</title>
        <authorList>
            <person name="Kim J."/>
        </authorList>
    </citation>
    <scope>NUCLEOTIDE SEQUENCE</scope>
    <source>
        <strain evidence="8">KU_S4_2022</strain>
        <tissue evidence="8">Muscle</tissue>
    </source>
</reference>
<dbReference type="OrthoDB" id="9946827at2759"/>
<feature type="compositionally biased region" description="Low complexity" evidence="6">
    <location>
        <begin position="105"/>
        <end position="130"/>
    </location>
</feature>
<gene>
    <name evidence="8" type="ORF">NHX12_006520</name>
</gene>
<accession>A0A9Q0ICY8</accession>
<dbReference type="EMBL" id="JANIIK010000112">
    <property type="protein sequence ID" value="KAJ3594189.1"/>
    <property type="molecule type" value="Genomic_DNA"/>
</dbReference>
<evidence type="ECO:0000256" key="2">
    <source>
        <dbReference type="ARBA" id="ARBA00023015"/>
    </source>
</evidence>
<keyword evidence="3" id="KW-0238">DNA-binding</keyword>
<dbReference type="GO" id="GO:0005634">
    <property type="term" value="C:nucleus"/>
    <property type="evidence" value="ECO:0007669"/>
    <property type="project" value="TreeGrafter"/>
</dbReference>
<dbReference type="GO" id="GO:0032525">
    <property type="term" value="P:somite rostral/caudal axis specification"/>
    <property type="evidence" value="ECO:0007669"/>
    <property type="project" value="TreeGrafter"/>
</dbReference>
<dbReference type="GO" id="GO:0003007">
    <property type="term" value="P:heart morphogenesis"/>
    <property type="evidence" value="ECO:0007669"/>
    <property type="project" value="TreeGrafter"/>
</dbReference>
<dbReference type="GO" id="GO:0046983">
    <property type="term" value="F:protein dimerization activity"/>
    <property type="evidence" value="ECO:0007669"/>
    <property type="project" value="InterPro"/>
</dbReference>
<dbReference type="GO" id="GO:0000981">
    <property type="term" value="F:DNA-binding transcription factor activity, RNA polymerase II-specific"/>
    <property type="evidence" value="ECO:0007669"/>
    <property type="project" value="TreeGrafter"/>
</dbReference>
<feature type="region of interest" description="Disordered" evidence="6">
    <location>
        <begin position="93"/>
        <end position="146"/>
    </location>
</feature>
<feature type="domain" description="BHLH" evidence="7">
    <location>
        <begin position="134"/>
        <end position="188"/>
    </location>
</feature>
<organism evidence="8 9">
    <name type="scientific">Muraenolepis orangiensis</name>
    <name type="common">Patagonian moray cod</name>
    <dbReference type="NCBI Taxonomy" id="630683"/>
    <lineage>
        <taxon>Eukaryota</taxon>
        <taxon>Metazoa</taxon>
        <taxon>Chordata</taxon>
        <taxon>Craniata</taxon>
        <taxon>Vertebrata</taxon>
        <taxon>Euteleostomi</taxon>
        <taxon>Actinopterygii</taxon>
        <taxon>Neopterygii</taxon>
        <taxon>Teleostei</taxon>
        <taxon>Neoteleostei</taxon>
        <taxon>Acanthomorphata</taxon>
        <taxon>Zeiogadaria</taxon>
        <taxon>Gadariae</taxon>
        <taxon>Gadiformes</taxon>
        <taxon>Muraenolepidoidei</taxon>
        <taxon>Muraenolepididae</taxon>
        <taxon>Muraenolepis</taxon>
    </lineage>
</organism>
<name>A0A9Q0ICY8_9TELE</name>
<evidence type="ECO:0000256" key="5">
    <source>
        <dbReference type="ARBA" id="ARBA00023242"/>
    </source>
</evidence>
<dbReference type="SMART" id="SM00353">
    <property type="entry name" value="HLH"/>
    <property type="match status" value="1"/>
</dbReference>
<dbReference type="InterPro" id="IPR011598">
    <property type="entry name" value="bHLH_dom"/>
</dbReference>
<dbReference type="Pfam" id="PF00010">
    <property type="entry name" value="HLH"/>
    <property type="match status" value="1"/>
</dbReference>
<dbReference type="GO" id="GO:0000978">
    <property type="term" value="F:RNA polymerase II cis-regulatory region sequence-specific DNA binding"/>
    <property type="evidence" value="ECO:0007669"/>
    <property type="project" value="TreeGrafter"/>
</dbReference>
<dbReference type="PANTHER" id="PTHR20937:SF6">
    <property type="entry name" value="MESODERM POSTERIOR PROTEIN 1"/>
    <property type="match status" value="1"/>
</dbReference>
<keyword evidence="9" id="KW-1185">Reference proteome</keyword>
<dbReference type="Proteomes" id="UP001148018">
    <property type="component" value="Unassembled WGS sequence"/>
</dbReference>
<dbReference type="SUPFAM" id="SSF47459">
    <property type="entry name" value="HLH, helix-loop-helix DNA-binding domain"/>
    <property type="match status" value="1"/>
</dbReference>
<evidence type="ECO:0000313" key="8">
    <source>
        <dbReference type="EMBL" id="KAJ3594189.1"/>
    </source>
</evidence>
<dbReference type="PROSITE" id="PS50888">
    <property type="entry name" value="BHLH"/>
    <property type="match status" value="1"/>
</dbReference>
<keyword evidence="5" id="KW-0539">Nucleus</keyword>
<protein>
    <recommendedName>
        <fullName evidence="7">BHLH domain-containing protein</fullName>
    </recommendedName>
</protein>
<dbReference type="GO" id="GO:0001707">
    <property type="term" value="P:mesoderm formation"/>
    <property type="evidence" value="ECO:0007669"/>
    <property type="project" value="TreeGrafter"/>
</dbReference>
<dbReference type="PANTHER" id="PTHR20937">
    <property type="entry name" value="IP14615P"/>
    <property type="match status" value="1"/>
</dbReference>
<proteinExistence type="predicted"/>
<feature type="compositionally biased region" description="Polar residues" evidence="6">
    <location>
        <begin position="93"/>
        <end position="104"/>
    </location>
</feature>
<evidence type="ECO:0000256" key="4">
    <source>
        <dbReference type="ARBA" id="ARBA00023163"/>
    </source>
</evidence>
<dbReference type="Gene3D" id="4.10.280.10">
    <property type="entry name" value="Helix-loop-helix DNA-binding domain"/>
    <property type="match status" value="1"/>
</dbReference>
<comment type="caution">
    <text evidence="8">The sequence shown here is derived from an EMBL/GenBank/DDBJ whole genome shotgun (WGS) entry which is preliminary data.</text>
</comment>
<dbReference type="InterPro" id="IPR036638">
    <property type="entry name" value="HLH_DNA-bd_sf"/>
</dbReference>
<keyword evidence="4" id="KW-0804">Transcription</keyword>
<dbReference type="InterPro" id="IPR040259">
    <property type="entry name" value="Mesogenin/MesP"/>
</dbReference>
<evidence type="ECO:0000256" key="3">
    <source>
        <dbReference type="ARBA" id="ARBA00023125"/>
    </source>
</evidence>
<evidence type="ECO:0000256" key="1">
    <source>
        <dbReference type="ARBA" id="ARBA00022473"/>
    </source>
</evidence>
<evidence type="ECO:0000313" key="9">
    <source>
        <dbReference type="Proteomes" id="UP001148018"/>
    </source>
</evidence>
<dbReference type="AlphaFoldDB" id="A0A9Q0ICY8"/>
<evidence type="ECO:0000259" key="7">
    <source>
        <dbReference type="PROSITE" id="PS50888"/>
    </source>
</evidence>
<keyword evidence="1" id="KW-0217">Developmental protein</keyword>